<sequence length="139" mass="16396">MQTENRKNSSGSLFQENSVRKKFSFTYFERLHIQKDFNKVFKNGLRLENKDIKILVYKRNDGQAIRRLGLITAKRVGVAIIRNRTKRRLREIFRTNKHFLEPGLDLIFISKPGIALLDYDNLEKIILGLLKSVELYNLE</sequence>
<dbReference type="GO" id="GO:0030677">
    <property type="term" value="C:ribonuclease P complex"/>
    <property type="evidence" value="ECO:0007669"/>
    <property type="project" value="TreeGrafter"/>
</dbReference>
<comment type="function">
    <text evidence="6">RNaseP catalyzes the removal of the 5'-leader sequence from pre-tRNA to produce the mature 5'-terminus. It can also cleave other RNA substrates such as 4.5S RNA. The protein component plays an auxiliary but essential role in vivo by binding to the 5'-leader sequence and broadening the substrate specificity of the ribozyme.</text>
</comment>
<keyword evidence="2 6" id="KW-0540">Nuclease</keyword>
<dbReference type="Gene3D" id="3.30.230.10">
    <property type="match status" value="1"/>
</dbReference>
<dbReference type="InterPro" id="IPR020568">
    <property type="entry name" value="Ribosomal_Su5_D2-typ_SF"/>
</dbReference>
<dbReference type="InterPro" id="IPR000100">
    <property type="entry name" value="RNase_P"/>
</dbReference>
<dbReference type="HAMAP" id="MF_00227">
    <property type="entry name" value="RNase_P"/>
    <property type="match status" value="1"/>
</dbReference>
<reference evidence="9 10" key="1">
    <citation type="submission" date="2015-11" db="EMBL/GenBank/DDBJ databases">
        <title>Evidence for parallel genomic evolution in an endosymbiosis of termite gut flagellates.</title>
        <authorList>
            <person name="Zheng H."/>
        </authorList>
    </citation>
    <scope>NUCLEOTIDE SEQUENCE [LARGE SCALE GENOMIC DNA]</scope>
    <source>
        <strain evidence="9 10">CET450</strain>
    </source>
</reference>
<keyword evidence="4 6" id="KW-0378">Hydrolase</keyword>
<protein>
    <recommendedName>
        <fullName evidence="6 7">Ribonuclease P protein component</fullName>
        <shortName evidence="6">RNase P protein</shortName>
        <shortName evidence="6">RNaseP protein</shortName>
        <ecNumber evidence="6 7">3.1.26.5</ecNumber>
    </recommendedName>
    <alternativeName>
        <fullName evidence="6">Protein C5</fullName>
    </alternativeName>
</protein>
<comment type="catalytic activity">
    <reaction evidence="6">
        <text>Endonucleolytic cleavage of RNA, removing 5'-extranucleotides from tRNA precursor.</text>
        <dbReference type="EC" id="3.1.26.5"/>
    </reaction>
</comment>
<keyword evidence="1 6" id="KW-0819">tRNA processing</keyword>
<name>A0A1E5IK91_ENDTX</name>
<dbReference type="Proteomes" id="UP000095237">
    <property type="component" value="Unassembled WGS sequence"/>
</dbReference>
<dbReference type="PANTHER" id="PTHR33992">
    <property type="entry name" value="RIBONUCLEASE P PROTEIN COMPONENT"/>
    <property type="match status" value="1"/>
</dbReference>
<comment type="subunit">
    <text evidence="6">Consists of a catalytic RNA component (M1 or rnpB) and a protein subunit.</text>
</comment>
<evidence type="ECO:0000313" key="10">
    <source>
        <dbReference type="Proteomes" id="UP000095237"/>
    </source>
</evidence>
<comment type="similarity">
    <text evidence="6">Belongs to the RnpA family.</text>
</comment>
<dbReference type="EMBL" id="LNVX01000284">
    <property type="protein sequence ID" value="OEG70920.1"/>
    <property type="molecule type" value="Genomic_DNA"/>
</dbReference>
<dbReference type="GO" id="GO:0042781">
    <property type="term" value="F:3'-tRNA processing endoribonuclease activity"/>
    <property type="evidence" value="ECO:0007669"/>
    <property type="project" value="TreeGrafter"/>
</dbReference>
<proteinExistence type="inferred from homology"/>
<dbReference type="SUPFAM" id="SSF54211">
    <property type="entry name" value="Ribosomal protein S5 domain 2-like"/>
    <property type="match status" value="1"/>
</dbReference>
<dbReference type="GO" id="GO:0004526">
    <property type="term" value="F:ribonuclease P activity"/>
    <property type="evidence" value="ECO:0007669"/>
    <property type="project" value="UniProtKB-UniRule"/>
</dbReference>
<organism evidence="9 10">
    <name type="scientific">Endomicrobium trichonymphae</name>
    <dbReference type="NCBI Taxonomy" id="1408204"/>
    <lineage>
        <taxon>Bacteria</taxon>
        <taxon>Pseudomonadati</taxon>
        <taxon>Elusimicrobiota</taxon>
        <taxon>Endomicrobiia</taxon>
        <taxon>Endomicrobiales</taxon>
        <taxon>Endomicrobiaceae</taxon>
        <taxon>Candidatus Endomicrobiellum</taxon>
    </lineage>
</organism>
<evidence type="ECO:0000256" key="6">
    <source>
        <dbReference type="HAMAP-Rule" id="MF_00227"/>
    </source>
</evidence>
<evidence type="ECO:0000256" key="2">
    <source>
        <dbReference type="ARBA" id="ARBA00022722"/>
    </source>
</evidence>
<dbReference type="EMBL" id="LNVX01000344">
    <property type="protein sequence ID" value="OEG70405.1"/>
    <property type="molecule type" value="Genomic_DNA"/>
</dbReference>
<dbReference type="Pfam" id="PF00825">
    <property type="entry name" value="Ribonuclease_P"/>
    <property type="match status" value="1"/>
</dbReference>
<evidence type="ECO:0000313" key="9">
    <source>
        <dbReference type="EMBL" id="OEG70920.1"/>
    </source>
</evidence>
<evidence type="ECO:0000313" key="8">
    <source>
        <dbReference type="EMBL" id="OEG70405.1"/>
    </source>
</evidence>
<dbReference type="AlphaFoldDB" id="A0A1E5IK91"/>
<dbReference type="GO" id="GO:0000049">
    <property type="term" value="F:tRNA binding"/>
    <property type="evidence" value="ECO:0007669"/>
    <property type="project" value="UniProtKB-UniRule"/>
</dbReference>
<dbReference type="GO" id="GO:0001682">
    <property type="term" value="P:tRNA 5'-leader removal"/>
    <property type="evidence" value="ECO:0007669"/>
    <property type="project" value="UniProtKB-UniRule"/>
</dbReference>
<keyword evidence="5 6" id="KW-0694">RNA-binding</keyword>
<comment type="caution">
    <text evidence="9">The sequence shown here is derived from an EMBL/GenBank/DDBJ whole genome shotgun (WGS) entry which is preliminary data.</text>
</comment>
<keyword evidence="3 6" id="KW-0255">Endonuclease</keyword>
<evidence type="ECO:0000256" key="4">
    <source>
        <dbReference type="ARBA" id="ARBA00022801"/>
    </source>
</evidence>
<dbReference type="PANTHER" id="PTHR33992:SF1">
    <property type="entry name" value="RIBONUCLEASE P PROTEIN COMPONENT"/>
    <property type="match status" value="1"/>
</dbReference>
<evidence type="ECO:0000256" key="1">
    <source>
        <dbReference type="ARBA" id="ARBA00022694"/>
    </source>
</evidence>
<keyword evidence="10" id="KW-1185">Reference proteome</keyword>
<dbReference type="EC" id="3.1.26.5" evidence="6 7"/>
<evidence type="ECO:0000256" key="3">
    <source>
        <dbReference type="ARBA" id="ARBA00022759"/>
    </source>
</evidence>
<dbReference type="InterPro" id="IPR014721">
    <property type="entry name" value="Ribsml_uS5_D2-typ_fold_subgr"/>
</dbReference>
<evidence type="ECO:0000256" key="5">
    <source>
        <dbReference type="ARBA" id="ARBA00022884"/>
    </source>
</evidence>
<evidence type="ECO:0000256" key="7">
    <source>
        <dbReference type="NCBIfam" id="TIGR00188"/>
    </source>
</evidence>
<accession>A0A1E5IK91</accession>
<dbReference type="NCBIfam" id="TIGR00188">
    <property type="entry name" value="rnpA"/>
    <property type="match status" value="1"/>
</dbReference>
<gene>
    <name evidence="6" type="primary">rnpA</name>
    <name evidence="9" type="ORF">ATZ36_00555</name>
    <name evidence="8" type="ORF">ATZ36_01005</name>
</gene>